<reference evidence="3" key="1">
    <citation type="submission" date="2021-05" db="EMBL/GenBank/DDBJ databases">
        <title>The genome of the haptophyte Pavlova lutheri (Diacronema luteri, Pavlovales) - a model for lipid biosynthesis in eukaryotic algae.</title>
        <authorList>
            <person name="Hulatt C.J."/>
            <person name="Posewitz M.C."/>
        </authorList>
    </citation>
    <scope>NUCLEOTIDE SEQUENCE</scope>
    <source>
        <strain evidence="3">NIVA-4/92</strain>
    </source>
</reference>
<name>A0A8J5XSS8_DIALT</name>
<accession>A0A8J5XSS8</accession>
<dbReference type="Proteomes" id="UP000751190">
    <property type="component" value="Unassembled WGS sequence"/>
</dbReference>
<organism evidence="3 4">
    <name type="scientific">Diacronema lutheri</name>
    <name type="common">Unicellular marine alga</name>
    <name type="synonym">Monochrysis lutheri</name>
    <dbReference type="NCBI Taxonomy" id="2081491"/>
    <lineage>
        <taxon>Eukaryota</taxon>
        <taxon>Haptista</taxon>
        <taxon>Haptophyta</taxon>
        <taxon>Pavlovophyceae</taxon>
        <taxon>Pavlovales</taxon>
        <taxon>Pavlovaceae</taxon>
        <taxon>Diacronema</taxon>
    </lineage>
</organism>
<dbReference type="SMART" id="SM00860">
    <property type="entry name" value="SMI1_KNR4"/>
    <property type="match status" value="1"/>
</dbReference>
<evidence type="ECO:0000313" key="4">
    <source>
        <dbReference type="Proteomes" id="UP000751190"/>
    </source>
</evidence>
<dbReference type="OrthoDB" id="10249691at2759"/>
<evidence type="ECO:0000256" key="1">
    <source>
        <dbReference type="SAM" id="MobiDB-lite"/>
    </source>
</evidence>
<dbReference type="InterPro" id="IPR018958">
    <property type="entry name" value="Knr4/Smi1-like_dom"/>
</dbReference>
<dbReference type="InterPro" id="IPR039231">
    <property type="entry name" value="TPGS2"/>
</dbReference>
<dbReference type="PANTHER" id="PTHR31854">
    <property type="entry name" value="TUBULIN POLYGLUTAMYLASE COMPLEX SUBUNIT 2"/>
    <property type="match status" value="1"/>
</dbReference>
<protein>
    <recommendedName>
        <fullName evidence="2">Knr4/Smi1-like domain-containing protein</fullName>
    </recommendedName>
</protein>
<proteinExistence type="predicted"/>
<feature type="region of interest" description="Disordered" evidence="1">
    <location>
        <begin position="229"/>
        <end position="273"/>
    </location>
</feature>
<sequence>MASAPPFNGKADGDELAAVCAAVVTHLESLEGVRNVQLAPCVGARQGALHAWERHNYPAQLPAELRAFYELSDGLSLTWSVEHMGDELPLGCMHVNDLKRLVRADIDPAELRTSSVPASGRSRSPPFISIGADGGQGLMAFDLDSTVYDGQLCLLYCLPATDSPQVWFQDLSRAWYFVAGSFGDYLRLVLMHLGLPRWQHAYTDVGLDPTAKQWIRLFAPHRLEARAEFEDPGARARSRRPTAGASKAHSSNGRTSALFRPPAHAQSSAARGV</sequence>
<keyword evidence="4" id="KW-1185">Reference proteome</keyword>
<feature type="domain" description="Knr4/Smi1-like" evidence="2">
    <location>
        <begin position="43"/>
        <end position="188"/>
    </location>
</feature>
<gene>
    <name evidence="3" type="ORF">KFE25_009449</name>
</gene>
<evidence type="ECO:0000259" key="2">
    <source>
        <dbReference type="SMART" id="SM00860"/>
    </source>
</evidence>
<comment type="caution">
    <text evidence="3">The sequence shown here is derived from an EMBL/GenBank/DDBJ whole genome shotgun (WGS) entry which is preliminary data.</text>
</comment>
<dbReference type="EMBL" id="JAGTXO010000001">
    <property type="protein sequence ID" value="KAG8471028.1"/>
    <property type="molecule type" value="Genomic_DNA"/>
</dbReference>
<evidence type="ECO:0000313" key="3">
    <source>
        <dbReference type="EMBL" id="KAG8471028.1"/>
    </source>
</evidence>
<dbReference type="AlphaFoldDB" id="A0A8J5XSS8"/>
<dbReference type="PANTHER" id="PTHR31854:SF2">
    <property type="entry name" value="TUBULIN POLYGLUTAMYLASE COMPLEX SUBUNIT 2"/>
    <property type="match status" value="1"/>
</dbReference>
<dbReference type="OMA" id="WQFLAET"/>